<dbReference type="eggNOG" id="COG0177">
    <property type="taxonomic scope" value="Bacteria"/>
</dbReference>
<dbReference type="OrthoDB" id="9773332at2"/>
<organism evidence="1 2">
    <name type="scientific">Mucinivorans hirudinis</name>
    <dbReference type="NCBI Taxonomy" id="1433126"/>
    <lineage>
        <taxon>Bacteria</taxon>
        <taxon>Pseudomonadati</taxon>
        <taxon>Bacteroidota</taxon>
        <taxon>Bacteroidia</taxon>
        <taxon>Bacteroidales</taxon>
        <taxon>Rikenellaceae</taxon>
        <taxon>Mucinivorans</taxon>
    </lineage>
</organism>
<name>A0A060RDE7_9BACT</name>
<protein>
    <recommendedName>
        <fullName evidence="3">TIGR02757 family protein</fullName>
    </recommendedName>
</protein>
<accession>A0A060RDE7</accession>
<dbReference type="HOGENOM" id="CLU_064298_0_0_10"/>
<dbReference type="STRING" id="1433126.BN938_1659"/>
<dbReference type="NCBIfam" id="TIGR02757">
    <property type="entry name" value="TIGR02757 family protein"/>
    <property type="match status" value="1"/>
</dbReference>
<reference evidence="1 2" key="1">
    <citation type="journal article" date="2015" name="Genome Announc.">
        <title>Complete Genome Sequence of the Novel Leech Symbiont Mucinivorans hirudinis M3T.</title>
        <authorList>
            <person name="Nelson M.C."/>
            <person name="Bomar L."/>
            <person name="Graf J."/>
        </authorList>
    </citation>
    <scope>NUCLEOTIDE SEQUENCE [LARGE SCALE GENOMIC DNA]</scope>
    <source>
        <strain evidence="2">M3</strain>
    </source>
</reference>
<dbReference type="Pfam" id="PF09674">
    <property type="entry name" value="DUF2400"/>
    <property type="match status" value="1"/>
</dbReference>
<sequence>MVVKDFLDELNERYNCAAFIEDDPISVPHRYTRRQDVEISAFLASTIAWGQRKTIVRNAHRMVDWMDDAPFQFVRNATEADLKALDGFVHRTFNDFDFRYFILSLQNIYKNYGGLSGVFEGGYAQSKDIRVVLSEFYKVFFELASQPRTRRHISSIDKGAACKRLNMFLKWMVRRDGRGVDLGIWREIPPSALYLPLDVHSGNTGRELGLLKRKQSDWRAVEEITESLRKFDAEDPVKYDFALFCAGIYKEL</sequence>
<evidence type="ECO:0000313" key="2">
    <source>
        <dbReference type="Proteomes" id="UP000027616"/>
    </source>
</evidence>
<evidence type="ECO:0000313" key="1">
    <source>
        <dbReference type="EMBL" id="CDN31739.1"/>
    </source>
</evidence>
<dbReference type="PATRIC" id="fig|1433126.3.peg.1636"/>
<keyword evidence="2" id="KW-1185">Reference proteome</keyword>
<dbReference type="KEGG" id="rbc:BN938_1659"/>
<dbReference type="AlphaFoldDB" id="A0A060RDE7"/>
<dbReference type="InterPro" id="IPR014127">
    <property type="entry name" value="CHP02757"/>
</dbReference>
<dbReference type="Proteomes" id="UP000027616">
    <property type="component" value="Chromosome I"/>
</dbReference>
<dbReference type="EMBL" id="HG934468">
    <property type="protein sequence ID" value="CDN31739.1"/>
    <property type="molecule type" value="Genomic_DNA"/>
</dbReference>
<proteinExistence type="predicted"/>
<gene>
    <name evidence="1" type="ORF">BN938_1659</name>
</gene>
<evidence type="ECO:0008006" key="3">
    <source>
        <dbReference type="Google" id="ProtNLM"/>
    </source>
</evidence>